<comment type="caution">
    <text evidence="3">The sequence shown here is derived from an EMBL/GenBank/DDBJ whole genome shotgun (WGS) entry which is preliminary data.</text>
</comment>
<dbReference type="InterPro" id="IPR016161">
    <property type="entry name" value="Ald_DH/histidinol_DH"/>
</dbReference>
<dbReference type="Gene3D" id="3.40.605.10">
    <property type="entry name" value="Aldehyde Dehydrogenase, Chain A, domain 1"/>
    <property type="match status" value="1"/>
</dbReference>
<dbReference type="Proteomes" id="UP000886819">
    <property type="component" value="Unassembled WGS sequence"/>
</dbReference>
<dbReference type="EC" id="1.2.1.10" evidence="3"/>
<protein>
    <submittedName>
        <fullName evidence="3">Acetaldehyde dehydrogenase (Acetylating)</fullName>
        <ecNumber evidence="3">1.2.1.10</ecNumber>
    </submittedName>
</protein>
<reference evidence="3" key="2">
    <citation type="journal article" date="2021" name="PeerJ">
        <title>Extensive microbial diversity within the chicken gut microbiome revealed by metagenomics and culture.</title>
        <authorList>
            <person name="Gilroy R."/>
            <person name="Ravi A."/>
            <person name="Getino M."/>
            <person name="Pursley I."/>
            <person name="Horton D.L."/>
            <person name="Alikhan N.F."/>
            <person name="Baker D."/>
            <person name="Gharbi K."/>
            <person name="Hall N."/>
            <person name="Watson M."/>
            <person name="Adriaenssens E.M."/>
            <person name="Foster-Nyarko E."/>
            <person name="Jarju S."/>
            <person name="Secka A."/>
            <person name="Antonio M."/>
            <person name="Oren A."/>
            <person name="Chaudhuri R.R."/>
            <person name="La Ragione R."/>
            <person name="Hildebrand F."/>
            <person name="Pallen M.J."/>
        </authorList>
    </citation>
    <scope>NUCLEOTIDE SEQUENCE</scope>
    <source>
        <strain evidence="3">ChiHile30-977</strain>
    </source>
</reference>
<evidence type="ECO:0000313" key="4">
    <source>
        <dbReference type="Proteomes" id="UP000886819"/>
    </source>
</evidence>
<dbReference type="EMBL" id="DVFI01000121">
    <property type="protein sequence ID" value="HIQ63681.1"/>
    <property type="molecule type" value="Genomic_DNA"/>
</dbReference>
<accession>A0A9D1CJ03</accession>
<evidence type="ECO:0000313" key="3">
    <source>
        <dbReference type="EMBL" id="HIQ63681.1"/>
    </source>
</evidence>
<keyword evidence="1 3" id="KW-0560">Oxidoreductase</keyword>
<dbReference type="InterPro" id="IPR015590">
    <property type="entry name" value="Aldehyde_DH_dom"/>
</dbReference>
<dbReference type="InterPro" id="IPR016162">
    <property type="entry name" value="Ald_DH_N"/>
</dbReference>
<dbReference type="CDD" id="cd07122">
    <property type="entry name" value="ALDH_F20_ACDH"/>
    <property type="match status" value="1"/>
</dbReference>
<sequence>MQLDRDLASIQEVRDLIRAAKKAQALLAEMNQRQVDDIVRAMSEAACRHARELAHMAVEETGFGVEGDKVTKNLFAGRTVYESIRDVRSIGIIGEDREKRILEAAVPVGVVAGLVPSTNPTSTTIFKALISVKAGNALIVSPHPSAVRCIGRTVEILTEAAGRMGAPAGMLSMMTLPTLQGTSELMKLSDLILATGGTAMVKAAYSSGTPALGVGPGNVPAYIERTANIPDAVRRILASKTFDNGTICASEQSIVTERCVKNEVIAELKRQGGHFVSGEDADRLARVILRPGAATVNPRIVGRSPQTIADMAGIRIPSDARVLLCEQEHVGREYPFSIEKLSPILAFYTVEDWQSACEKCLELLRFGGMGHSLSMHTQNAELVRTFLTKKPVSRLLVNTGSTQGGIGATTGIMPSLTLGCGAVGGSATSDNVTVHHLFQIRRAAYGLIEPEAVAAESAPQPAPVRSAAADALSSEEMERIVQAVLRQVRGRP</sequence>
<dbReference type="SUPFAM" id="SSF53720">
    <property type="entry name" value="ALDH-like"/>
    <property type="match status" value="1"/>
</dbReference>
<proteinExistence type="predicted"/>
<organism evidence="3 4">
    <name type="scientific">Candidatus Avichristensenella intestinipullorum</name>
    <dbReference type="NCBI Taxonomy" id="2840693"/>
    <lineage>
        <taxon>Bacteria</taxon>
        <taxon>Bacillati</taxon>
        <taxon>Bacillota</taxon>
        <taxon>Clostridia</taxon>
        <taxon>Candidatus Avichristensenella</taxon>
    </lineage>
</organism>
<dbReference type="GO" id="GO:0008774">
    <property type="term" value="F:acetaldehyde dehydrogenase (acetylating) activity"/>
    <property type="evidence" value="ECO:0007669"/>
    <property type="project" value="UniProtKB-EC"/>
</dbReference>
<evidence type="ECO:0000259" key="2">
    <source>
        <dbReference type="Pfam" id="PF00171"/>
    </source>
</evidence>
<dbReference type="Gene3D" id="3.40.309.10">
    <property type="entry name" value="Aldehyde Dehydrogenase, Chain A, domain 2"/>
    <property type="match status" value="1"/>
</dbReference>
<dbReference type="Pfam" id="PF00171">
    <property type="entry name" value="Aldedh"/>
    <property type="match status" value="1"/>
</dbReference>
<dbReference type="InterPro" id="IPR013357">
    <property type="entry name" value="Acetaldehyde_DH_acetylating"/>
</dbReference>
<dbReference type="InterPro" id="IPR016163">
    <property type="entry name" value="Ald_DH_C"/>
</dbReference>
<dbReference type="AlphaFoldDB" id="A0A9D1CJ03"/>
<dbReference type="PANTHER" id="PTHR11699">
    <property type="entry name" value="ALDEHYDE DEHYDROGENASE-RELATED"/>
    <property type="match status" value="1"/>
</dbReference>
<reference evidence="3" key="1">
    <citation type="submission" date="2020-10" db="EMBL/GenBank/DDBJ databases">
        <authorList>
            <person name="Gilroy R."/>
        </authorList>
    </citation>
    <scope>NUCLEOTIDE SEQUENCE</scope>
    <source>
        <strain evidence="3">ChiHile30-977</strain>
    </source>
</reference>
<gene>
    <name evidence="3" type="ORF">IAA66_08895</name>
</gene>
<feature type="domain" description="Aldehyde dehydrogenase" evidence="2">
    <location>
        <begin position="9"/>
        <end position="277"/>
    </location>
</feature>
<dbReference type="NCBIfam" id="TIGR02518">
    <property type="entry name" value="EutH_ACDH"/>
    <property type="match status" value="1"/>
</dbReference>
<name>A0A9D1CJ03_9FIRM</name>
<evidence type="ECO:0000256" key="1">
    <source>
        <dbReference type="ARBA" id="ARBA00023002"/>
    </source>
</evidence>